<dbReference type="EMBL" id="JBBPBM010000008">
    <property type="protein sequence ID" value="KAK8572393.1"/>
    <property type="molecule type" value="Genomic_DNA"/>
</dbReference>
<comment type="caution">
    <text evidence="2">The sequence shown here is derived from an EMBL/GenBank/DDBJ whole genome shotgun (WGS) entry which is preliminary data.</text>
</comment>
<keyword evidence="3" id="KW-1185">Reference proteome</keyword>
<feature type="compositionally biased region" description="Polar residues" evidence="1">
    <location>
        <begin position="1"/>
        <end position="13"/>
    </location>
</feature>
<evidence type="ECO:0000313" key="3">
    <source>
        <dbReference type="Proteomes" id="UP001472677"/>
    </source>
</evidence>
<reference evidence="2 3" key="1">
    <citation type="journal article" date="2024" name="G3 (Bethesda)">
        <title>Genome assembly of Hibiscus sabdariffa L. provides insights into metabolisms of medicinal natural products.</title>
        <authorList>
            <person name="Kim T."/>
        </authorList>
    </citation>
    <scope>NUCLEOTIDE SEQUENCE [LARGE SCALE GENOMIC DNA]</scope>
    <source>
        <strain evidence="2">TK-2024</strain>
        <tissue evidence="2">Old leaves</tissue>
    </source>
</reference>
<feature type="region of interest" description="Disordered" evidence="1">
    <location>
        <begin position="1"/>
        <end position="20"/>
    </location>
</feature>
<proteinExistence type="predicted"/>
<protein>
    <submittedName>
        <fullName evidence="2">Uncharacterized protein</fullName>
    </submittedName>
</protein>
<organism evidence="2 3">
    <name type="scientific">Hibiscus sabdariffa</name>
    <name type="common">roselle</name>
    <dbReference type="NCBI Taxonomy" id="183260"/>
    <lineage>
        <taxon>Eukaryota</taxon>
        <taxon>Viridiplantae</taxon>
        <taxon>Streptophyta</taxon>
        <taxon>Embryophyta</taxon>
        <taxon>Tracheophyta</taxon>
        <taxon>Spermatophyta</taxon>
        <taxon>Magnoliopsida</taxon>
        <taxon>eudicotyledons</taxon>
        <taxon>Gunneridae</taxon>
        <taxon>Pentapetalae</taxon>
        <taxon>rosids</taxon>
        <taxon>malvids</taxon>
        <taxon>Malvales</taxon>
        <taxon>Malvaceae</taxon>
        <taxon>Malvoideae</taxon>
        <taxon>Hibiscus</taxon>
    </lineage>
</organism>
<accession>A0ABR2F5V5</accession>
<dbReference type="Proteomes" id="UP001472677">
    <property type="component" value="Unassembled WGS sequence"/>
</dbReference>
<name>A0ABR2F5V5_9ROSI</name>
<gene>
    <name evidence="2" type="ORF">V6N12_028448</name>
</gene>
<evidence type="ECO:0000256" key="1">
    <source>
        <dbReference type="SAM" id="MobiDB-lite"/>
    </source>
</evidence>
<sequence length="109" mass="13105">MEHVQNEQQVVESTNKRPQRVKRKPIWMENFVIEGDDAQLIHADFDGENEDNWQQPMEQVQNEQQVVESTNERPQRVKMRLVWMENFVIEGIDEDQHTNFALFFHIVIL</sequence>
<evidence type="ECO:0000313" key="2">
    <source>
        <dbReference type="EMBL" id="KAK8572393.1"/>
    </source>
</evidence>